<reference evidence="2" key="1">
    <citation type="submission" date="2023-09" db="EMBL/GenBank/DDBJ databases">
        <title>First report of Pseudomonas coleopterorum DJ13 causing leaf spot on Rhododendron pulchrum Sweet in China.</title>
        <authorList>
            <person name="Zhang Y."/>
        </authorList>
    </citation>
    <scope>NUCLEOTIDE SEQUENCE</scope>
    <source>
        <strain evidence="2">DJ13</strain>
    </source>
</reference>
<sequence length="107" mass="11293">MNKMPDKPDNLAWFATWLEHNWPGLYAGALAAFIAALRVVYGGGNWRRVALEAPLCGALALAASHGLTLVGIPSSTGPFFGGVIGLLGVEGTRAVAAQFFKRKAEQP</sequence>
<evidence type="ECO:0000256" key="1">
    <source>
        <dbReference type="SAM" id="Phobius"/>
    </source>
</evidence>
<feature type="transmembrane region" description="Helical" evidence="1">
    <location>
        <begin position="53"/>
        <end position="73"/>
    </location>
</feature>
<dbReference type="Pfam" id="PF05106">
    <property type="entry name" value="Phage_holin_3_1"/>
    <property type="match status" value="1"/>
</dbReference>
<keyword evidence="1" id="KW-0812">Transmembrane</keyword>
<dbReference type="RefSeq" id="WP_310792914.1">
    <property type="nucleotide sequence ID" value="NZ_CP134081.1"/>
</dbReference>
<keyword evidence="1" id="KW-1133">Transmembrane helix</keyword>
<organism evidence="2 3">
    <name type="scientific">Pseudomonas coleopterorum</name>
    <dbReference type="NCBI Taxonomy" id="1605838"/>
    <lineage>
        <taxon>Bacteria</taxon>
        <taxon>Pseudomonadati</taxon>
        <taxon>Pseudomonadota</taxon>
        <taxon>Gammaproteobacteria</taxon>
        <taxon>Pseudomonadales</taxon>
        <taxon>Pseudomonadaceae</taxon>
        <taxon>Pseudomonas</taxon>
    </lineage>
</organism>
<name>A0AAJ6MVF2_9PSED</name>
<dbReference type="AlphaFoldDB" id="A0AAJ6MVF2"/>
<dbReference type="NCBIfam" id="TIGR01594">
    <property type="entry name" value="holin_lambda"/>
    <property type="match status" value="1"/>
</dbReference>
<feature type="transmembrane region" description="Helical" evidence="1">
    <location>
        <begin position="20"/>
        <end position="41"/>
    </location>
</feature>
<dbReference type="InterPro" id="IPR006481">
    <property type="entry name" value="Phage_lambda_GpS_holin"/>
</dbReference>
<gene>
    <name evidence="2" type="ORF">RI108_09685</name>
</gene>
<keyword evidence="1" id="KW-0472">Membrane</keyword>
<evidence type="ECO:0000313" key="3">
    <source>
        <dbReference type="Proteomes" id="UP001258207"/>
    </source>
</evidence>
<dbReference type="Proteomes" id="UP001258207">
    <property type="component" value="Chromosome"/>
</dbReference>
<evidence type="ECO:0000313" key="2">
    <source>
        <dbReference type="EMBL" id="WNC11650.1"/>
    </source>
</evidence>
<feature type="transmembrane region" description="Helical" evidence="1">
    <location>
        <begin position="79"/>
        <end position="100"/>
    </location>
</feature>
<proteinExistence type="predicted"/>
<accession>A0AAJ6MVF2</accession>
<protein>
    <submittedName>
        <fullName evidence="2">Phage holin, lambda family</fullName>
    </submittedName>
</protein>
<dbReference type="EMBL" id="CP134081">
    <property type="protein sequence ID" value="WNC11650.1"/>
    <property type="molecule type" value="Genomic_DNA"/>
</dbReference>